<keyword evidence="2" id="KW-1185">Reference proteome</keyword>
<comment type="caution">
    <text evidence="1">The sequence shown here is derived from an EMBL/GenBank/DDBJ whole genome shotgun (WGS) entry which is preliminary data.</text>
</comment>
<organism evidence="1 2">
    <name type="scientific">Hibiscus syriacus</name>
    <name type="common">Rose of Sharon</name>
    <dbReference type="NCBI Taxonomy" id="106335"/>
    <lineage>
        <taxon>Eukaryota</taxon>
        <taxon>Viridiplantae</taxon>
        <taxon>Streptophyta</taxon>
        <taxon>Embryophyta</taxon>
        <taxon>Tracheophyta</taxon>
        <taxon>Spermatophyta</taxon>
        <taxon>Magnoliopsida</taxon>
        <taxon>eudicotyledons</taxon>
        <taxon>Gunneridae</taxon>
        <taxon>Pentapetalae</taxon>
        <taxon>rosids</taxon>
        <taxon>malvids</taxon>
        <taxon>Malvales</taxon>
        <taxon>Malvaceae</taxon>
        <taxon>Malvoideae</taxon>
        <taxon>Hibiscus</taxon>
    </lineage>
</organism>
<dbReference type="Proteomes" id="UP000436088">
    <property type="component" value="Unassembled WGS sequence"/>
</dbReference>
<name>A0A6A3BKR3_HIBSY</name>
<gene>
    <name evidence="1" type="ORF">F3Y22_tig00110174pilonHSYRG00380</name>
</gene>
<dbReference type="AlphaFoldDB" id="A0A6A3BKR3"/>
<reference evidence="1" key="1">
    <citation type="submission" date="2019-09" db="EMBL/GenBank/DDBJ databases">
        <title>Draft genome information of white flower Hibiscus syriacus.</title>
        <authorList>
            <person name="Kim Y.-M."/>
        </authorList>
    </citation>
    <scope>NUCLEOTIDE SEQUENCE [LARGE SCALE GENOMIC DNA]</scope>
    <source>
        <strain evidence="1">YM2019G1</strain>
    </source>
</reference>
<protein>
    <submittedName>
        <fullName evidence="1">Uncharacterized protein</fullName>
    </submittedName>
</protein>
<accession>A0A6A3BKR3</accession>
<dbReference type="EMBL" id="VEPZ02000861">
    <property type="protein sequence ID" value="KAE8715419.1"/>
    <property type="molecule type" value="Genomic_DNA"/>
</dbReference>
<evidence type="ECO:0000313" key="1">
    <source>
        <dbReference type="EMBL" id="KAE8715419.1"/>
    </source>
</evidence>
<sequence length="159" mass="17519">MWIPLYAAMNGAFDQSVFSSPPLVAQSSALELPLGSPRIFCGILNDVDPLVRRYERCIRPVGLLQPTPRCPIIRVRVALRESQSDLRLYPLVGEESGVVSGALLDMAAMLRRNGRSAGGRVIDPHRSSLGTKMVDMLVCGADCKTKISYTLRFLENEDE</sequence>
<proteinExistence type="predicted"/>
<evidence type="ECO:0000313" key="2">
    <source>
        <dbReference type="Proteomes" id="UP000436088"/>
    </source>
</evidence>